<keyword evidence="1" id="KW-0812">Transmembrane</keyword>
<evidence type="ECO:0000313" key="2">
    <source>
        <dbReference type="EMBL" id="VDN38137.1"/>
    </source>
</evidence>
<keyword evidence="1" id="KW-0472">Membrane</keyword>
<protein>
    <submittedName>
        <fullName evidence="4">Cytochrome b-c1 complex subunit 10</fullName>
    </submittedName>
</protein>
<reference evidence="2 3" key="2">
    <citation type="submission" date="2018-11" db="EMBL/GenBank/DDBJ databases">
        <authorList>
            <consortium name="Pathogen Informatics"/>
        </authorList>
    </citation>
    <scope>NUCLEOTIDE SEQUENCE [LARGE SCALE GENOMIC DNA]</scope>
</reference>
<dbReference type="InterPro" id="IPR029027">
    <property type="entry name" value="Single_a-helix_sf"/>
</dbReference>
<dbReference type="AlphaFoldDB" id="A0A183EK98"/>
<organism evidence="4">
    <name type="scientific">Gongylonema pulchrum</name>
    <dbReference type="NCBI Taxonomy" id="637853"/>
    <lineage>
        <taxon>Eukaryota</taxon>
        <taxon>Metazoa</taxon>
        <taxon>Ecdysozoa</taxon>
        <taxon>Nematoda</taxon>
        <taxon>Chromadorea</taxon>
        <taxon>Rhabditida</taxon>
        <taxon>Spirurina</taxon>
        <taxon>Spiruromorpha</taxon>
        <taxon>Spiruroidea</taxon>
        <taxon>Gongylonematidae</taxon>
        <taxon>Gongylonema</taxon>
    </lineage>
</organism>
<evidence type="ECO:0000256" key="1">
    <source>
        <dbReference type="SAM" id="Phobius"/>
    </source>
</evidence>
<keyword evidence="3" id="KW-1185">Reference proteome</keyword>
<name>A0A183EK98_9BILA</name>
<dbReference type="EMBL" id="UYRT01092479">
    <property type="protein sequence ID" value="VDN38137.1"/>
    <property type="molecule type" value="Genomic_DNA"/>
</dbReference>
<keyword evidence="1" id="KW-1133">Transmembrane helix</keyword>
<sequence length="73" mass="8461">MDQISYKRFIRNAFTNKTYLPTYLAFGTGAVIALIYMSDWETVGRHIPLWKYHFPPAETSETDKRSNETATPT</sequence>
<dbReference type="Proteomes" id="UP000271098">
    <property type="component" value="Unassembled WGS sequence"/>
</dbReference>
<gene>
    <name evidence="2" type="ORF">GPUH_LOCUS21389</name>
</gene>
<dbReference type="Gene3D" id="1.20.5.220">
    <property type="match status" value="1"/>
</dbReference>
<proteinExistence type="predicted"/>
<feature type="transmembrane region" description="Helical" evidence="1">
    <location>
        <begin position="20"/>
        <end position="38"/>
    </location>
</feature>
<dbReference type="WBParaSite" id="GPUH_0002141501-mRNA-1">
    <property type="protein sequence ID" value="GPUH_0002141501-mRNA-1"/>
    <property type="gene ID" value="GPUH_0002141501"/>
</dbReference>
<evidence type="ECO:0000313" key="4">
    <source>
        <dbReference type="WBParaSite" id="GPUH_0002141501-mRNA-1"/>
    </source>
</evidence>
<dbReference type="SUPFAM" id="SSF81518">
    <property type="entry name" value="Subunit XI (6.4 kDa protein) of cytochrome bc1 complex (Ubiquinol-cytochrome c reductase)"/>
    <property type="match status" value="1"/>
</dbReference>
<evidence type="ECO:0000313" key="3">
    <source>
        <dbReference type="Proteomes" id="UP000271098"/>
    </source>
</evidence>
<dbReference type="OrthoDB" id="15743at2759"/>
<reference evidence="4" key="1">
    <citation type="submission" date="2016-06" db="UniProtKB">
        <authorList>
            <consortium name="WormBaseParasite"/>
        </authorList>
    </citation>
    <scope>IDENTIFICATION</scope>
</reference>
<accession>A0A183EK98</accession>